<proteinExistence type="inferred from homology"/>
<evidence type="ECO:0000256" key="3">
    <source>
        <dbReference type="ARBA" id="ARBA00022692"/>
    </source>
</evidence>
<keyword evidence="3 6" id="KW-0812">Transmembrane</keyword>
<evidence type="ECO:0000313" key="8">
    <source>
        <dbReference type="EMBL" id="PAD22528.1"/>
    </source>
</evidence>
<dbReference type="RefSeq" id="WP_095260371.1">
    <property type="nucleotide sequence ID" value="NZ_NPBV01000002.1"/>
</dbReference>
<evidence type="ECO:0000256" key="4">
    <source>
        <dbReference type="ARBA" id="ARBA00022989"/>
    </source>
</evidence>
<dbReference type="EMBL" id="NPBV01000002">
    <property type="protein sequence ID" value="PAD22528.1"/>
    <property type="molecule type" value="Genomic_DNA"/>
</dbReference>
<protein>
    <recommendedName>
        <fullName evidence="7">ABC transmembrane type-1 domain-containing protein</fullName>
    </recommendedName>
</protein>
<feature type="transmembrane region" description="Helical" evidence="6">
    <location>
        <begin position="217"/>
        <end position="238"/>
    </location>
</feature>
<feature type="transmembrane region" description="Helical" evidence="6">
    <location>
        <begin position="153"/>
        <end position="172"/>
    </location>
</feature>
<dbReference type="SUPFAM" id="SSF161098">
    <property type="entry name" value="MetI-like"/>
    <property type="match status" value="2"/>
</dbReference>
<feature type="domain" description="ABC transmembrane type-1" evidence="7">
    <location>
        <begin position="71"/>
        <end position="270"/>
    </location>
</feature>
<feature type="transmembrane region" description="Helical" evidence="6">
    <location>
        <begin position="7"/>
        <end position="27"/>
    </location>
</feature>
<feature type="transmembrane region" description="Helical" evidence="6">
    <location>
        <begin position="522"/>
        <end position="547"/>
    </location>
</feature>
<dbReference type="Proteomes" id="UP000216013">
    <property type="component" value="Unassembled WGS sequence"/>
</dbReference>
<feature type="transmembrane region" description="Helical" evidence="6">
    <location>
        <begin position="111"/>
        <end position="133"/>
    </location>
</feature>
<name>A0A268AEI1_9BACI</name>
<dbReference type="Gene3D" id="1.10.3720.10">
    <property type="entry name" value="MetI-like"/>
    <property type="match status" value="2"/>
</dbReference>
<reference evidence="8 9" key="1">
    <citation type="submission" date="2017-07" db="EMBL/GenBank/DDBJ databases">
        <title>Isolation and whole genome analysis of endospore-forming bacteria from heroin.</title>
        <authorList>
            <person name="Kalinowski J."/>
            <person name="Ahrens B."/>
            <person name="Al-Dilaimi A."/>
            <person name="Winkler A."/>
            <person name="Wibberg D."/>
            <person name="Schleenbecker U."/>
            <person name="Ruckert C."/>
            <person name="Wolfel R."/>
            <person name="Grass G."/>
        </authorList>
    </citation>
    <scope>NUCLEOTIDE SEQUENCE [LARGE SCALE GENOMIC DNA]</scope>
    <source>
        <strain evidence="8 9">7528</strain>
    </source>
</reference>
<feature type="transmembrane region" description="Helical" evidence="6">
    <location>
        <begin position="73"/>
        <end position="99"/>
    </location>
</feature>
<keyword evidence="2 6" id="KW-0813">Transport</keyword>
<evidence type="ECO:0000256" key="2">
    <source>
        <dbReference type="ARBA" id="ARBA00022448"/>
    </source>
</evidence>
<feature type="transmembrane region" description="Helical" evidence="6">
    <location>
        <begin position="322"/>
        <end position="342"/>
    </location>
</feature>
<evidence type="ECO:0000313" key="9">
    <source>
        <dbReference type="Proteomes" id="UP000216013"/>
    </source>
</evidence>
<organism evidence="8 9">
    <name type="scientific">Terribacillus saccharophilus</name>
    <dbReference type="NCBI Taxonomy" id="361277"/>
    <lineage>
        <taxon>Bacteria</taxon>
        <taxon>Bacillati</taxon>
        <taxon>Bacillota</taxon>
        <taxon>Bacilli</taxon>
        <taxon>Bacillales</taxon>
        <taxon>Bacillaceae</taxon>
        <taxon>Terribacillus</taxon>
    </lineage>
</organism>
<sequence>MRAVSFVGYLFVGLVGLVLISCVPSIFMPDSSGYFSAVAVLAEQILDPSRWVYDQGYGRIYPLFDYLAPAMSYSMTILIGALLTGFIGGLLFAVVSCLLPNKVVFPFKRLGYLLESIPDVILAFGIQLFVVFFYKQFGFLLFRFSSVGQEEIYVLPILILAILPFVTFYRIVLSMLEEEQQKDYVLLAKSKGMGREAILFRHVLPNILPSAFLHTKVITWATLSALPAIEYLMNLYGITSILKELLLQPGQSIIFFFILAAFFVPFYLIYSTAEMIFGEKSRVSSAPAWKAAPLFGSRDKGRHIIIFDRASNNQKIYRNKKFMLGFTLIALLFIGSCIYKLAANPIINVDQYQYDDAGNMIQKAPFGPGEDYWLGTDRLGRHLDDVLLAGAKYTIGFALLVTALRIGGGFLLAIPYVLLMPARIRKFLDKLVDGLHYVPQSLLAIMLLTPIISPDSLLSFPEKIIWQIVILFLLVLPLTTILLGKEIHHSLSSAYVTSGVVLGASRLQLLRKHVWPQIKIRCYILFGQQTLQVIVLFIHLGVFQLYFGGTVPGEEGFSGAPATSEWSSQISFLRYMLMTGQGFYTISILLAYLLLIGCIQLMVDGLKEVELRRLGVNLSKKEKKSNTFLTEASASTVVSSDAFRFHDKTIELK</sequence>
<evidence type="ECO:0000256" key="6">
    <source>
        <dbReference type="RuleBase" id="RU363032"/>
    </source>
</evidence>
<dbReference type="PROSITE" id="PS51257">
    <property type="entry name" value="PROKAR_LIPOPROTEIN"/>
    <property type="match status" value="1"/>
</dbReference>
<dbReference type="InterPro" id="IPR035906">
    <property type="entry name" value="MetI-like_sf"/>
</dbReference>
<dbReference type="PANTHER" id="PTHR43839">
    <property type="entry name" value="OPPC IN A BINDING PROTEIN-DEPENDENT TRANSPORT SYSTEM"/>
    <property type="match status" value="1"/>
</dbReference>
<dbReference type="Pfam" id="PF00528">
    <property type="entry name" value="BPD_transp_1"/>
    <property type="match status" value="2"/>
</dbReference>
<feature type="transmembrane region" description="Helical" evidence="6">
    <location>
        <begin position="464"/>
        <end position="483"/>
    </location>
</feature>
<keyword evidence="4 6" id="KW-1133">Transmembrane helix</keyword>
<dbReference type="PROSITE" id="PS50928">
    <property type="entry name" value="ABC_TM1"/>
    <property type="match status" value="1"/>
</dbReference>
<accession>A0A268AEI1</accession>
<dbReference type="InterPro" id="IPR000515">
    <property type="entry name" value="MetI-like"/>
</dbReference>
<feature type="transmembrane region" description="Helical" evidence="6">
    <location>
        <begin position="250"/>
        <end position="270"/>
    </location>
</feature>
<dbReference type="CDD" id="cd06261">
    <property type="entry name" value="TM_PBP2"/>
    <property type="match status" value="2"/>
</dbReference>
<evidence type="ECO:0000256" key="1">
    <source>
        <dbReference type="ARBA" id="ARBA00004141"/>
    </source>
</evidence>
<feature type="transmembrane region" description="Helical" evidence="6">
    <location>
        <begin position="431"/>
        <end position="452"/>
    </location>
</feature>
<dbReference type="GO" id="GO:0005886">
    <property type="term" value="C:plasma membrane"/>
    <property type="evidence" value="ECO:0007669"/>
    <property type="project" value="UniProtKB-SubCell"/>
</dbReference>
<comment type="caution">
    <text evidence="8">The sequence shown here is derived from an EMBL/GenBank/DDBJ whole genome shotgun (WGS) entry which is preliminary data.</text>
</comment>
<gene>
    <name evidence="8" type="ORF">CHH64_02110</name>
</gene>
<feature type="transmembrane region" description="Helical" evidence="6">
    <location>
        <begin position="393"/>
        <end position="419"/>
    </location>
</feature>
<evidence type="ECO:0000256" key="5">
    <source>
        <dbReference type="ARBA" id="ARBA00023136"/>
    </source>
</evidence>
<evidence type="ECO:0000259" key="7">
    <source>
        <dbReference type="PROSITE" id="PS50928"/>
    </source>
</evidence>
<dbReference type="GO" id="GO:0055085">
    <property type="term" value="P:transmembrane transport"/>
    <property type="evidence" value="ECO:0007669"/>
    <property type="project" value="InterPro"/>
</dbReference>
<feature type="transmembrane region" description="Helical" evidence="6">
    <location>
        <begin position="582"/>
        <end position="603"/>
    </location>
</feature>
<comment type="similarity">
    <text evidence="6">Belongs to the binding-protein-dependent transport system permease family.</text>
</comment>
<dbReference type="AlphaFoldDB" id="A0A268AEI1"/>
<keyword evidence="5 6" id="KW-0472">Membrane</keyword>
<comment type="subcellular location">
    <subcellularLocation>
        <location evidence="6">Cell membrane</location>
        <topology evidence="6">Multi-pass membrane protein</topology>
    </subcellularLocation>
    <subcellularLocation>
        <location evidence="1">Membrane</location>
        <topology evidence="1">Multi-pass membrane protein</topology>
    </subcellularLocation>
</comment>
<dbReference type="PANTHER" id="PTHR43839:SF3">
    <property type="entry name" value="OLIGOPEPTIDE ABC TRANSPORTER, PERMEASE PROTEIN"/>
    <property type="match status" value="1"/>
</dbReference>